<feature type="region of interest" description="Disordered" evidence="2">
    <location>
        <begin position="1"/>
        <end position="42"/>
    </location>
</feature>
<sequence length="67" mass="7417">MLFDRGPGHGHGHGKMDIMSLLHGNNGSGRGRSRGPQLGRIHNENKVTAEDLDAELEKYRLEALQIK</sequence>
<keyword evidence="1" id="KW-0694">RNA-binding</keyword>
<protein>
    <recommendedName>
        <fullName evidence="3">Chromatin target of PRMT1 protein C-terminal domain-containing protein</fullName>
    </recommendedName>
</protein>
<proteinExistence type="predicted"/>
<evidence type="ECO:0000259" key="3">
    <source>
        <dbReference type="Pfam" id="PF13865"/>
    </source>
</evidence>
<feature type="domain" description="Chromatin target of PRMT1 protein C-terminal" evidence="3">
    <location>
        <begin position="24"/>
        <end position="61"/>
    </location>
</feature>
<evidence type="ECO:0000313" key="4">
    <source>
        <dbReference type="EMBL" id="EXB58150.1"/>
    </source>
</evidence>
<dbReference type="GO" id="GO:0003723">
    <property type="term" value="F:RNA binding"/>
    <property type="evidence" value="ECO:0007669"/>
    <property type="project" value="UniProtKB-KW"/>
</dbReference>
<reference evidence="5" key="1">
    <citation type="submission" date="2013-01" db="EMBL/GenBank/DDBJ databases">
        <title>Draft Genome Sequence of a Mulberry Tree, Morus notabilis C.K. Schneid.</title>
        <authorList>
            <person name="He N."/>
            <person name="Zhao S."/>
        </authorList>
    </citation>
    <scope>NUCLEOTIDE SEQUENCE</scope>
</reference>
<accession>W9QXV6</accession>
<gene>
    <name evidence="4" type="ORF">L484_026350</name>
</gene>
<keyword evidence="5" id="KW-1185">Reference proteome</keyword>
<name>W9QXV6_9ROSA</name>
<organism evidence="4 5">
    <name type="scientific">Morus notabilis</name>
    <dbReference type="NCBI Taxonomy" id="981085"/>
    <lineage>
        <taxon>Eukaryota</taxon>
        <taxon>Viridiplantae</taxon>
        <taxon>Streptophyta</taxon>
        <taxon>Embryophyta</taxon>
        <taxon>Tracheophyta</taxon>
        <taxon>Spermatophyta</taxon>
        <taxon>Magnoliopsida</taxon>
        <taxon>eudicotyledons</taxon>
        <taxon>Gunneridae</taxon>
        <taxon>Pentapetalae</taxon>
        <taxon>rosids</taxon>
        <taxon>fabids</taxon>
        <taxon>Rosales</taxon>
        <taxon>Moraceae</taxon>
        <taxon>Moreae</taxon>
        <taxon>Morus</taxon>
    </lineage>
</organism>
<evidence type="ECO:0000256" key="1">
    <source>
        <dbReference type="ARBA" id="ARBA00022884"/>
    </source>
</evidence>
<dbReference type="InterPro" id="IPR025715">
    <property type="entry name" value="FoP_C"/>
</dbReference>
<dbReference type="AlphaFoldDB" id="W9QXV6"/>
<evidence type="ECO:0000256" key="2">
    <source>
        <dbReference type="SAM" id="MobiDB-lite"/>
    </source>
</evidence>
<dbReference type="Proteomes" id="UP000030645">
    <property type="component" value="Unassembled WGS sequence"/>
</dbReference>
<dbReference type="EMBL" id="KE344356">
    <property type="protein sequence ID" value="EXB58150.1"/>
    <property type="molecule type" value="Genomic_DNA"/>
</dbReference>
<dbReference type="Pfam" id="PF13865">
    <property type="entry name" value="FoP_duplication"/>
    <property type="match status" value="1"/>
</dbReference>
<evidence type="ECO:0000313" key="5">
    <source>
        <dbReference type="Proteomes" id="UP000030645"/>
    </source>
</evidence>